<accession>A0ABN2WQL5</accession>
<feature type="chain" id="PRO_5046258902" description="Secreted protein" evidence="1">
    <location>
        <begin position="27"/>
        <end position="72"/>
    </location>
</feature>
<evidence type="ECO:0000313" key="3">
    <source>
        <dbReference type="Proteomes" id="UP001500016"/>
    </source>
</evidence>
<protein>
    <recommendedName>
        <fullName evidence="4">Secreted protein</fullName>
    </recommendedName>
</protein>
<name>A0ABN2WQL5_9ACTN</name>
<dbReference type="RefSeq" id="WP_344533620.1">
    <property type="nucleotide sequence ID" value="NZ_BAAAPE010000016.1"/>
</dbReference>
<comment type="caution">
    <text evidence="2">The sequence shown here is derived from an EMBL/GenBank/DDBJ whole genome shotgun (WGS) entry which is preliminary data.</text>
</comment>
<gene>
    <name evidence="2" type="ORF">GCM10009801_66970</name>
</gene>
<dbReference type="Proteomes" id="UP001500016">
    <property type="component" value="Unassembled WGS sequence"/>
</dbReference>
<sequence length="72" mass="7024">MHRSLAAAVTTAALALAVAPATTAQAAETGQGGDTGKAEEILGTVVKSVTQNGLPVGLPTDGLLSSVVPLTR</sequence>
<evidence type="ECO:0000313" key="2">
    <source>
        <dbReference type="EMBL" id="GAA2096963.1"/>
    </source>
</evidence>
<reference evidence="2 3" key="1">
    <citation type="journal article" date="2019" name="Int. J. Syst. Evol. Microbiol.">
        <title>The Global Catalogue of Microorganisms (GCM) 10K type strain sequencing project: providing services to taxonomists for standard genome sequencing and annotation.</title>
        <authorList>
            <consortium name="The Broad Institute Genomics Platform"/>
            <consortium name="The Broad Institute Genome Sequencing Center for Infectious Disease"/>
            <person name="Wu L."/>
            <person name="Ma J."/>
        </authorList>
    </citation>
    <scope>NUCLEOTIDE SEQUENCE [LARGE SCALE GENOMIC DNA]</scope>
    <source>
        <strain evidence="2 3">JCM 15478</strain>
    </source>
</reference>
<evidence type="ECO:0000256" key="1">
    <source>
        <dbReference type="SAM" id="SignalP"/>
    </source>
</evidence>
<dbReference type="EMBL" id="BAAAPE010000016">
    <property type="protein sequence ID" value="GAA2096963.1"/>
    <property type="molecule type" value="Genomic_DNA"/>
</dbReference>
<proteinExistence type="predicted"/>
<keyword evidence="3" id="KW-1185">Reference proteome</keyword>
<keyword evidence="1" id="KW-0732">Signal</keyword>
<feature type="signal peptide" evidence="1">
    <location>
        <begin position="1"/>
        <end position="26"/>
    </location>
</feature>
<organism evidence="2 3">
    <name type="scientific">Streptomyces albiaxialis</name>
    <dbReference type="NCBI Taxonomy" id="329523"/>
    <lineage>
        <taxon>Bacteria</taxon>
        <taxon>Bacillati</taxon>
        <taxon>Actinomycetota</taxon>
        <taxon>Actinomycetes</taxon>
        <taxon>Kitasatosporales</taxon>
        <taxon>Streptomycetaceae</taxon>
        <taxon>Streptomyces</taxon>
    </lineage>
</organism>
<evidence type="ECO:0008006" key="4">
    <source>
        <dbReference type="Google" id="ProtNLM"/>
    </source>
</evidence>